<evidence type="ECO:0000313" key="3">
    <source>
        <dbReference type="EMBL" id="KAH9418161.1"/>
    </source>
</evidence>
<feature type="region of interest" description="Disordered" evidence="1">
    <location>
        <begin position="1"/>
        <end position="24"/>
    </location>
</feature>
<dbReference type="Gene3D" id="3.30.70.270">
    <property type="match status" value="1"/>
</dbReference>
<protein>
    <recommendedName>
        <fullName evidence="2">Reverse transcriptase domain-containing protein</fullName>
    </recommendedName>
</protein>
<evidence type="ECO:0000259" key="2">
    <source>
        <dbReference type="PROSITE" id="PS50878"/>
    </source>
</evidence>
<comment type="caution">
    <text evidence="3">The sequence shown here is derived from an EMBL/GenBank/DDBJ whole genome shotgun (WGS) entry which is preliminary data.</text>
</comment>
<dbReference type="Proteomes" id="UP000887458">
    <property type="component" value="Unassembled WGS sequence"/>
</dbReference>
<sequence>MDEDWNADSHIQNQNVSPGLENLDLENNTNECSRVYNRISFSNGRVIGGDATQNSAETNGESGQLSISFEVVLESIDQSEKNAWINQLVMAVINRFGGRIPRGGWRMVHRVFNDKFQCNESEQQIKNIYNRIKSSLGTNNSNQDVMASTNNHGNIPEIKNVQLYKEICLKLNSNVIKFNEQNDAKERTAKVYSESMNNEIIDMINIAIRESSIDGRTNSLKDINNVLYACQKTYEEVTAKKKNVVPWKESIVKKIEQLEMDLNHLKQFDQNKCPSKEVKRICNKYRIHSNRAQSVEILCDQMFEKVARHKKRLWISENRKLFKKNNRNFEFNRKRFYREVEGEKLKVDENIDKEQTVEFWRDLWSCGDEPQYQEMLSFIEPILLNVDQEDDDLNKIIENTIKHLPSWKTPGHDYVYNFFIKRMTSLHPKLYLLIREAIKNPDMIDIEFYKGTTYLIAKKDNAISPKELRPITCLPNLYKLISKVATTLMGRVCDLNDVLSDNQMGTKKRCQGAKQQALINKNLNMSNEYNLKTSWIDIQKAYDSIDHNYLIELLKKLQIPDNLIKFVQRMLQNQNTDLILNKEQIGEAKIDKGVLQGDALSPLLFVLSMEPISRRINRYCEKIRVPNTNLERNHLIFIDDIKVFARDDQSLKEICWYVSDSLEKLGLKINQQKSASNIESAQVFGDMLDDEKGYKYLGILEDSRNMIKEENKQIIINKMVQRIKKLCETKLNGRNLFHAINEFALSTANYYIGIINFEPEDYVRLDVNIRKILKEYSVIRNSSNIDRLYLPRNELGRGLGNMAEKSELMLFNLNEYLLNSINYKAIIESEKAQATHLGTIKEFICRTYDIPEELLCWDMIKNKQKQRRMNRINEKALHKIVFQNDDGYIDIRQSSLWLSKGNVSPQEEGMMCKLQDRNLFWKKNKCPHCKRATATVDHLATHCGGLLNFDYKKRHNDVVRCIHMMFAKKYGITNQKRLKNYRVENVVSNERVRIKSDTPILTDNRIDHNKPDLLVHDLKTNDIWLIEVGITNKNILPNTEITKSRKYEMLSNELKTTFKANVHIIPIVITWDGLVTNYHKKHLKKIEVSTNIQAFIQTQVLKRTWESIRVDLREDILDVEYGQMEV</sequence>
<dbReference type="PROSITE" id="PS50878">
    <property type="entry name" value="RT_POL"/>
    <property type="match status" value="1"/>
</dbReference>
<dbReference type="SUPFAM" id="SSF56672">
    <property type="entry name" value="DNA/RNA polymerases"/>
    <property type="match status" value="1"/>
</dbReference>
<dbReference type="Pfam" id="PF00078">
    <property type="entry name" value="RVT_1"/>
    <property type="match status" value="1"/>
</dbReference>
<keyword evidence="4" id="KW-1185">Reference proteome</keyword>
<proteinExistence type="predicted"/>
<reference evidence="3 4" key="1">
    <citation type="journal article" date="2018" name="J. Allergy Clin. Immunol.">
        <title>High-quality assembly of Dermatophagoides pteronyssinus genome and transcriptome reveals a wide range of novel allergens.</title>
        <authorList>
            <person name="Liu X.Y."/>
            <person name="Yang K.Y."/>
            <person name="Wang M.Q."/>
            <person name="Kwok J.S."/>
            <person name="Zeng X."/>
            <person name="Yang Z."/>
            <person name="Xiao X.J."/>
            <person name="Lau C.P."/>
            <person name="Li Y."/>
            <person name="Huang Z.M."/>
            <person name="Ba J.G."/>
            <person name="Yim A.K."/>
            <person name="Ouyang C.Y."/>
            <person name="Ngai S.M."/>
            <person name="Chan T.F."/>
            <person name="Leung E.L."/>
            <person name="Liu L."/>
            <person name="Liu Z.G."/>
            <person name="Tsui S.K."/>
        </authorList>
    </citation>
    <scope>NUCLEOTIDE SEQUENCE [LARGE SCALE GENOMIC DNA]</scope>
    <source>
        <strain evidence="3">Derp</strain>
    </source>
</reference>
<accession>A0ABQ8J6H1</accession>
<dbReference type="InterPro" id="IPR000477">
    <property type="entry name" value="RT_dom"/>
</dbReference>
<reference evidence="3 4" key="2">
    <citation type="journal article" date="2022" name="Mol. Biol. Evol.">
        <title>Comparative Genomics Reveals Insights into the Divergent Evolution of Astigmatic Mites and Household Pest Adaptations.</title>
        <authorList>
            <person name="Xiong Q."/>
            <person name="Wan A.T."/>
            <person name="Liu X."/>
            <person name="Fung C.S."/>
            <person name="Xiao X."/>
            <person name="Malainual N."/>
            <person name="Hou J."/>
            <person name="Wang L."/>
            <person name="Wang M."/>
            <person name="Yang K.Y."/>
            <person name="Cui Y."/>
            <person name="Leung E.L."/>
            <person name="Nong W."/>
            <person name="Shin S.K."/>
            <person name="Au S.W."/>
            <person name="Jeong K.Y."/>
            <person name="Chew F.T."/>
            <person name="Hui J.H."/>
            <person name="Leung T.F."/>
            <person name="Tungtrongchitr A."/>
            <person name="Zhong N."/>
            <person name="Liu Z."/>
            <person name="Tsui S.K."/>
        </authorList>
    </citation>
    <scope>NUCLEOTIDE SEQUENCE [LARGE SCALE GENOMIC DNA]</scope>
    <source>
        <strain evidence="3">Derp</strain>
    </source>
</reference>
<evidence type="ECO:0000256" key="1">
    <source>
        <dbReference type="SAM" id="MobiDB-lite"/>
    </source>
</evidence>
<dbReference type="InterPro" id="IPR043502">
    <property type="entry name" value="DNA/RNA_pol_sf"/>
</dbReference>
<organism evidence="3 4">
    <name type="scientific">Dermatophagoides pteronyssinus</name>
    <name type="common">European house dust mite</name>
    <dbReference type="NCBI Taxonomy" id="6956"/>
    <lineage>
        <taxon>Eukaryota</taxon>
        <taxon>Metazoa</taxon>
        <taxon>Ecdysozoa</taxon>
        <taxon>Arthropoda</taxon>
        <taxon>Chelicerata</taxon>
        <taxon>Arachnida</taxon>
        <taxon>Acari</taxon>
        <taxon>Acariformes</taxon>
        <taxon>Sarcoptiformes</taxon>
        <taxon>Astigmata</taxon>
        <taxon>Psoroptidia</taxon>
        <taxon>Analgoidea</taxon>
        <taxon>Pyroglyphidae</taxon>
        <taxon>Dermatophagoidinae</taxon>
        <taxon>Dermatophagoides</taxon>
    </lineage>
</organism>
<dbReference type="PANTHER" id="PTHR35450">
    <property type="entry name" value="REVERSE TRANSCRIPTASE DOMAIN-CONTAINING PROTEIN"/>
    <property type="match status" value="1"/>
</dbReference>
<feature type="domain" description="Reverse transcriptase" evidence="2">
    <location>
        <begin position="437"/>
        <end position="701"/>
    </location>
</feature>
<evidence type="ECO:0000313" key="4">
    <source>
        <dbReference type="Proteomes" id="UP000887458"/>
    </source>
</evidence>
<dbReference type="EMBL" id="NJHN03000065">
    <property type="protein sequence ID" value="KAH9418161.1"/>
    <property type="molecule type" value="Genomic_DNA"/>
</dbReference>
<dbReference type="PANTHER" id="PTHR35450:SF2">
    <property type="entry name" value="REVERSE TRANSCRIPTASE DOMAIN-CONTAINING PROTEIN"/>
    <property type="match status" value="1"/>
</dbReference>
<dbReference type="CDD" id="cd01650">
    <property type="entry name" value="RT_nLTR_like"/>
    <property type="match status" value="1"/>
</dbReference>
<name>A0ABQ8J6H1_DERPT</name>
<gene>
    <name evidence="3" type="ORF">DERP_010714</name>
</gene>
<dbReference type="InterPro" id="IPR043128">
    <property type="entry name" value="Rev_trsase/Diguanyl_cyclase"/>
</dbReference>